<reference evidence="3" key="2">
    <citation type="submission" date="2023-06" db="EMBL/GenBank/DDBJ databases">
        <authorList>
            <person name="Kobayashi Y."/>
            <person name="Kayamori A."/>
            <person name="Aoki K."/>
            <person name="Shiwa Y."/>
            <person name="Fujita N."/>
            <person name="Sugita T."/>
            <person name="Iwasaki W."/>
            <person name="Tanaka N."/>
            <person name="Takashima M."/>
        </authorList>
    </citation>
    <scope>NUCLEOTIDE SEQUENCE</scope>
    <source>
        <strain evidence="3">HIS016</strain>
    </source>
</reference>
<comment type="caution">
    <text evidence="3">The sequence shown here is derived from an EMBL/GenBank/DDBJ whole genome shotgun (WGS) entry which is preliminary data.</text>
</comment>
<name>A0AAD3TN70_9TREE</name>
<gene>
    <name evidence="3" type="ORF">CspeluHIS016_0101550</name>
</gene>
<feature type="compositionally biased region" description="Pro residues" evidence="1">
    <location>
        <begin position="56"/>
        <end position="78"/>
    </location>
</feature>
<feature type="region of interest" description="Disordered" evidence="1">
    <location>
        <begin position="248"/>
        <end position="275"/>
    </location>
</feature>
<protein>
    <recommendedName>
        <fullName evidence="5">F-box domain-containing protein</fullName>
    </recommendedName>
</protein>
<evidence type="ECO:0000256" key="1">
    <source>
        <dbReference type="SAM" id="MobiDB-lite"/>
    </source>
</evidence>
<feature type="region of interest" description="Disordered" evidence="1">
    <location>
        <begin position="56"/>
        <end position="120"/>
    </location>
</feature>
<organism evidence="3 4">
    <name type="scientific">Cutaneotrichosporon spelunceum</name>
    <dbReference type="NCBI Taxonomy" id="1672016"/>
    <lineage>
        <taxon>Eukaryota</taxon>
        <taxon>Fungi</taxon>
        <taxon>Dikarya</taxon>
        <taxon>Basidiomycota</taxon>
        <taxon>Agaricomycotina</taxon>
        <taxon>Tremellomycetes</taxon>
        <taxon>Trichosporonales</taxon>
        <taxon>Trichosporonaceae</taxon>
        <taxon>Cutaneotrichosporon</taxon>
    </lineage>
</organism>
<keyword evidence="4" id="KW-1185">Reference proteome</keyword>
<evidence type="ECO:0000313" key="3">
    <source>
        <dbReference type="EMBL" id="GMK53569.1"/>
    </source>
</evidence>
<reference evidence="3" key="1">
    <citation type="journal article" date="2023" name="BMC Genomics">
        <title>Chromosome-level genome assemblies of Cutaneotrichosporon spp. (Trichosporonales, Basidiomycota) reveal imbalanced evolution between nucleotide sequences and chromosome synteny.</title>
        <authorList>
            <person name="Kobayashi Y."/>
            <person name="Kayamori A."/>
            <person name="Aoki K."/>
            <person name="Shiwa Y."/>
            <person name="Matsutani M."/>
            <person name="Fujita N."/>
            <person name="Sugita T."/>
            <person name="Iwasaki W."/>
            <person name="Tanaka N."/>
            <person name="Takashima M."/>
        </authorList>
    </citation>
    <scope>NUCLEOTIDE SEQUENCE</scope>
    <source>
        <strain evidence="3">HIS016</strain>
    </source>
</reference>
<dbReference type="AlphaFoldDB" id="A0AAD3TN70"/>
<keyword evidence="2" id="KW-0732">Signal</keyword>
<feature type="chain" id="PRO_5042231127" description="F-box domain-containing protein" evidence="2">
    <location>
        <begin position="28"/>
        <end position="417"/>
    </location>
</feature>
<proteinExistence type="predicted"/>
<dbReference type="Proteomes" id="UP001222932">
    <property type="component" value="Unassembled WGS sequence"/>
</dbReference>
<dbReference type="EMBL" id="BTCM01000001">
    <property type="protein sequence ID" value="GMK53569.1"/>
    <property type="molecule type" value="Genomic_DNA"/>
</dbReference>
<sequence length="417" mass="45820">MSVHSALVTWNIAQVAMVAVHASFVLTQPAPSSAQLALVPTHALLAVLLSPGLLPPIDDPPPQPKRVRKGPPPAPSTPRKPRIVTPDTPPLTPTSPKTPRRRPPATPTRPISPWRPTVTPQPYTRVRRALTVPRPLPTLDLESVVPYLDYADLLALRAVSREYRVVVDAHLHRALQLAHVGSRARGRSLAPRTWGRIIPRLNLPRSLSQPSPVRALHIVNGTAPLRVLRGLDVLRVGPVQHVTHPAPTTIVMAPPRPRSDRTNPTTDTPPILVVQGPRRGPRHILRLSSSSARPQLQSGTVSTVLRDDPVYDGQPKLLDDWARAIARNLPGRVFTLVGSEGWHPLWLAAGHGPVEGKDAVCNLRLRFVAEITRLARALHDWGVEETAQCVEKGLRFVTVAEYCSSVGRTQYDLETRW</sequence>
<feature type="signal peptide" evidence="2">
    <location>
        <begin position="1"/>
        <end position="27"/>
    </location>
</feature>
<evidence type="ECO:0000313" key="4">
    <source>
        <dbReference type="Proteomes" id="UP001222932"/>
    </source>
</evidence>
<accession>A0AAD3TN70</accession>
<evidence type="ECO:0008006" key="5">
    <source>
        <dbReference type="Google" id="ProtNLM"/>
    </source>
</evidence>
<evidence type="ECO:0000256" key="2">
    <source>
        <dbReference type="SAM" id="SignalP"/>
    </source>
</evidence>